<dbReference type="VEuPathDB" id="FungiDB:PV10_08185"/>
<gene>
    <name evidence="2" type="ORF">PV10_08185</name>
</gene>
<evidence type="ECO:0000313" key="3">
    <source>
        <dbReference type="Proteomes" id="UP000054302"/>
    </source>
</evidence>
<accession>A0A0D1ZP49</accession>
<dbReference type="Proteomes" id="UP000054302">
    <property type="component" value="Unassembled WGS sequence"/>
</dbReference>
<protein>
    <submittedName>
        <fullName evidence="2">Uncharacterized protein</fullName>
    </submittedName>
</protein>
<dbReference type="AlphaFoldDB" id="A0A0D1ZP49"/>
<keyword evidence="3" id="KW-1185">Reference proteome</keyword>
<reference evidence="2 3" key="1">
    <citation type="submission" date="2015-01" db="EMBL/GenBank/DDBJ databases">
        <title>The Genome Sequence of Exophiala mesophila CBS40295.</title>
        <authorList>
            <consortium name="The Broad Institute Genomics Platform"/>
            <person name="Cuomo C."/>
            <person name="de Hoog S."/>
            <person name="Gorbushina A."/>
            <person name="Stielow B."/>
            <person name="Teixiera M."/>
            <person name="Abouelleil A."/>
            <person name="Chapman S.B."/>
            <person name="Priest M."/>
            <person name="Young S.K."/>
            <person name="Wortman J."/>
            <person name="Nusbaum C."/>
            <person name="Birren B."/>
        </authorList>
    </citation>
    <scope>NUCLEOTIDE SEQUENCE [LARGE SCALE GENOMIC DNA]</scope>
    <source>
        <strain evidence="2 3">CBS 40295</strain>
    </source>
</reference>
<feature type="compositionally biased region" description="Polar residues" evidence="1">
    <location>
        <begin position="26"/>
        <end position="48"/>
    </location>
</feature>
<proteinExistence type="predicted"/>
<sequence>MSVTGYSAERQTIFLNELDERIAVNDRQTSAATSKTLSSNQDADSTGESRPIGSSKGEDQNKGKVALEEAIKLPSDKWDAKMFASPGAGDELNKTLEDIHGDRLKAMDEPSPRNGRGSCRPYYVLD</sequence>
<evidence type="ECO:0000313" key="2">
    <source>
        <dbReference type="EMBL" id="KIV88503.1"/>
    </source>
</evidence>
<evidence type="ECO:0000256" key="1">
    <source>
        <dbReference type="SAM" id="MobiDB-lite"/>
    </source>
</evidence>
<dbReference type="RefSeq" id="XP_016220077.1">
    <property type="nucleotide sequence ID" value="XM_016373166.1"/>
</dbReference>
<feature type="region of interest" description="Disordered" evidence="1">
    <location>
        <begin position="103"/>
        <end position="126"/>
    </location>
</feature>
<name>A0A0D1ZP49_EXOME</name>
<dbReference type="GeneID" id="27326030"/>
<feature type="region of interest" description="Disordered" evidence="1">
    <location>
        <begin position="26"/>
        <end position="64"/>
    </location>
</feature>
<dbReference type="EMBL" id="KN847525">
    <property type="protein sequence ID" value="KIV88503.1"/>
    <property type="molecule type" value="Genomic_DNA"/>
</dbReference>
<dbReference type="HOGENOM" id="CLU_1981616_0_0_1"/>
<organism evidence="2 3">
    <name type="scientific">Exophiala mesophila</name>
    <name type="common">Black yeast-like fungus</name>
    <dbReference type="NCBI Taxonomy" id="212818"/>
    <lineage>
        <taxon>Eukaryota</taxon>
        <taxon>Fungi</taxon>
        <taxon>Dikarya</taxon>
        <taxon>Ascomycota</taxon>
        <taxon>Pezizomycotina</taxon>
        <taxon>Eurotiomycetes</taxon>
        <taxon>Chaetothyriomycetidae</taxon>
        <taxon>Chaetothyriales</taxon>
        <taxon>Herpotrichiellaceae</taxon>
        <taxon>Exophiala</taxon>
    </lineage>
</organism>